<evidence type="ECO:0000256" key="1">
    <source>
        <dbReference type="SAM" id="MobiDB-lite"/>
    </source>
</evidence>
<keyword evidence="3" id="KW-1185">Reference proteome</keyword>
<evidence type="ECO:0000313" key="3">
    <source>
        <dbReference type="Proteomes" id="UP000887565"/>
    </source>
</evidence>
<organism evidence="3 4">
    <name type="scientific">Romanomermis culicivorax</name>
    <name type="common">Nematode worm</name>
    <dbReference type="NCBI Taxonomy" id="13658"/>
    <lineage>
        <taxon>Eukaryota</taxon>
        <taxon>Metazoa</taxon>
        <taxon>Ecdysozoa</taxon>
        <taxon>Nematoda</taxon>
        <taxon>Enoplea</taxon>
        <taxon>Dorylaimia</taxon>
        <taxon>Mermithida</taxon>
        <taxon>Mermithoidea</taxon>
        <taxon>Mermithidae</taxon>
        <taxon>Romanomermis</taxon>
    </lineage>
</organism>
<name>A0A915J818_ROMCU</name>
<dbReference type="Proteomes" id="UP000887565">
    <property type="component" value="Unplaced"/>
</dbReference>
<keyword evidence="2" id="KW-1133">Transmembrane helix</keyword>
<proteinExistence type="predicted"/>
<protein>
    <submittedName>
        <fullName evidence="4">Uncharacterized protein</fullName>
    </submittedName>
</protein>
<dbReference type="WBParaSite" id="nRc.2.0.1.t22613-RA">
    <property type="protein sequence ID" value="nRc.2.0.1.t22613-RA"/>
    <property type="gene ID" value="nRc.2.0.1.g22613"/>
</dbReference>
<sequence length="350" mass="40097">MWVLDISKLTLKFPAPLCFFNNPAKSFLQSDILAYAALDAYYLLLLFLAFSHYGFVPKVYNAPALFPHNSLDATEIDHLAKTIITAFHDIALSDVLPANSTDRVYPTISQIALPVIMQEEVLSAYKFFMFDCTSSDHGRSFCLGTVPNCFRSINVLVRTTHPKLLTAPKKPKKKKKKQKDEWNKLPDVSDDEDPALQPRSMFKDPKRLQAAFTSAMKSGLTDWLIESLNFPVLPMHKLAIRDCLHYKTDTALPPIWHKVDDVRIKRIAADQSNLLTKWMNRIPAREPSFARDPGTYVCNQFALCPIIFDEEFHIETSEQQIDIDESDYRANPHSHFHFYSILLNVIDFQN</sequence>
<feature type="transmembrane region" description="Helical" evidence="2">
    <location>
        <begin position="32"/>
        <end position="50"/>
    </location>
</feature>
<evidence type="ECO:0000256" key="2">
    <source>
        <dbReference type="SAM" id="Phobius"/>
    </source>
</evidence>
<feature type="region of interest" description="Disordered" evidence="1">
    <location>
        <begin position="166"/>
        <end position="199"/>
    </location>
</feature>
<evidence type="ECO:0000313" key="4">
    <source>
        <dbReference type="WBParaSite" id="nRc.2.0.1.t22613-RA"/>
    </source>
</evidence>
<accession>A0A915J818</accession>
<reference evidence="4" key="1">
    <citation type="submission" date="2022-11" db="UniProtKB">
        <authorList>
            <consortium name="WormBaseParasite"/>
        </authorList>
    </citation>
    <scope>IDENTIFICATION</scope>
</reference>
<keyword evidence="2" id="KW-0812">Transmembrane</keyword>
<keyword evidence="2" id="KW-0472">Membrane</keyword>
<dbReference type="AlphaFoldDB" id="A0A915J818"/>